<feature type="region of interest" description="Disordered" evidence="6">
    <location>
        <begin position="1"/>
        <end position="71"/>
    </location>
</feature>
<evidence type="ECO:0000256" key="5">
    <source>
        <dbReference type="ARBA" id="ARBA00023242"/>
    </source>
</evidence>
<dbReference type="PANTHER" id="PTHR13282:SF6">
    <property type="entry name" value="PROTEIN FAM32A"/>
    <property type="match status" value="1"/>
</dbReference>
<accession>A0A814CTD3</accession>
<sequence>MSGAYSFTGGSLRLKSDSSSAVQSGKVSKKHKHKSKSKSSSNAEAPSSKMEHVASTINTSTDQPGSSRRDLRTPAEIAYEKAMAKRAEEKILKKAAKSHKEQVEELNSYLDKLTEYNDIPKEMSRSMDDDFTYFVKILDDNGDRYYLKSSIDERTNTILMQLTNLKSGWIGTLNQQQVRLLAKKFPPEQHDTFYSHTQRAFSKGNRSEVDGKTYVFNCKRLEKNRVEFVWKQMVDDLNSLKIIGNAELQERPVDEILAKMMDHLIDEMDTLRTTNEQKIFEIQRLNGQLNKALETVKQTVDMKEKLEADLYRKHLKENFLDLWSFHDEIIGDFLDQRWIIVFNDL</sequence>
<protein>
    <recommendedName>
        <fullName evidence="7">XRCC4 N-terminal domain-containing protein</fullName>
    </recommendedName>
</protein>
<dbReference type="PANTHER" id="PTHR13282">
    <property type="entry name" value="PROTEIN FAM32A"/>
    <property type="match status" value="1"/>
</dbReference>
<keyword evidence="9" id="KW-1185">Reference proteome</keyword>
<evidence type="ECO:0000256" key="3">
    <source>
        <dbReference type="ARBA" id="ARBA00022763"/>
    </source>
</evidence>
<gene>
    <name evidence="8" type="ORF">XAT740_LOCUS10311</name>
</gene>
<dbReference type="GO" id="GO:0005730">
    <property type="term" value="C:nucleolus"/>
    <property type="evidence" value="ECO:0007669"/>
    <property type="project" value="TreeGrafter"/>
</dbReference>
<evidence type="ECO:0000256" key="6">
    <source>
        <dbReference type="SAM" id="MobiDB-lite"/>
    </source>
</evidence>
<organism evidence="8 9">
    <name type="scientific">Adineta ricciae</name>
    <name type="common">Rotifer</name>
    <dbReference type="NCBI Taxonomy" id="249248"/>
    <lineage>
        <taxon>Eukaryota</taxon>
        <taxon>Metazoa</taxon>
        <taxon>Spiralia</taxon>
        <taxon>Gnathifera</taxon>
        <taxon>Rotifera</taxon>
        <taxon>Eurotatoria</taxon>
        <taxon>Bdelloidea</taxon>
        <taxon>Adinetida</taxon>
        <taxon>Adinetidae</taxon>
        <taxon>Adineta</taxon>
    </lineage>
</organism>
<dbReference type="SUPFAM" id="SSF58022">
    <property type="entry name" value="XRCC4, C-terminal oligomerization domain"/>
    <property type="match status" value="1"/>
</dbReference>
<dbReference type="InterPro" id="IPR013865">
    <property type="entry name" value="FAM32A"/>
</dbReference>
<comment type="similarity">
    <text evidence="2">Belongs to the FAM32 family.</text>
</comment>
<evidence type="ECO:0000259" key="7">
    <source>
        <dbReference type="Pfam" id="PF06632"/>
    </source>
</evidence>
<dbReference type="Pfam" id="PF08555">
    <property type="entry name" value="FAM32A"/>
    <property type="match status" value="1"/>
</dbReference>
<evidence type="ECO:0000256" key="2">
    <source>
        <dbReference type="ARBA" id="ARBA00008948"/>
    </source>
</evidence>
<feature type="compositionally biased region" description="Polar residues" evidence="6">
    <location>
        <begin position="55"/>
        <end position="66"/>
    </location>
</feature>
<dbReference type="Proteomes" id="UP000663828">
    <property type="component" value="Unassembled WGS sequence"/>
</dbReference>
<evidence type="ECO:0000313" key="8">
    <source>
        <dbReference type="EMBL" id="CAF0944536.1"/>
    </source>
</evidence>
<keyword evidence="3" id="KW-0227">DNA damage</keyword>
<dbReference type="Gene3D" id="1.20.5.370">
    <property type="match status" value="1"/>
</dbReference>
<name>A0A814CTD3_ADIRI</name>
<proteinExistence type="inferred from homology"/>
<comment type="caution">
    <text evidence="8">The sequence shown here is derived from an EMBL/GenBank/DDBJ whole genome shotgun (WGS) entry which is preliminary data.</text>
</comment>
<dbReference type="EMBL" id="CAJNOR010000547">
    <property type="protein sequence ID" value="CAF0944536.1"/>
    <property type="molecule type" value="Genomic_DNA"/>
</dbReference>
<feature type="compositionally biased region" description="Polar residues" evidence="6">
    <location>
        <begin position="17"/>
        <end position="26"/>
    </location>
</feature>
<dbReference type="AlphaFoldDB" id="A0A814CTD3"/>
<dbReference type="InterPro" id="IPR014751">
    <property type="entry name" value="XRCC4-like_C"/>
</dbReference>
<comment type="subcellular location">
    <subcellularLocation>
        <location evidence="1">Nucleus</location>
    </subcellularLocation>
</comment>
<keyword evidence="4" id="KW-0234">DNA repair</keyword>
<dbReference type="InterPro" id="IPR053961">
    <property type="entry name" value="XRCC4_N"/>
</dbReference>
<feature type="domain" description="XRCC4 N-terminal" evidence="7">
    <location>
        <begin position="145"/>
        <end position="237"/>
    </location>
</feature>
<dbReference type="Pfam" id="PF06632">
    <property type="entry name" value="XRCC4"/>
    <property type="match status" value="1"/>
</dbReference>
<evidence type="ECO:0000256" key="4">
    <source>
        <dbReference type="ARBA" id="ARBA00023204"/>
    </source>
</evidence>
<reference evidence="8" key="1">
    <citation type="submission" date="2021-02" db="EMBL/GenBank/DDBJ databases">
        <authorList>
            <person name="Nowell W R."/>
        </authorList>
    </citation>
    <scope>NUCLEOTIDE SEQUENCE</scope>
</reference>
<dbReference type="InterPro" id="IPR038051">
    <property type="entry name" value="XRCC4-like_N_sf"/>
</dbReference>
<keyword evidence="5" id="KW-0539">Nucleus</keyword>
<dbReference type="Gene3D" id="2.170.210.10">
    <property type="entry name" value="DNA double-strand break repair and VJ recombination XRCC4, N-terminal"/>
    <property type="match status" value="1"/>
</dbReference>
<evidence type="ECO:0000256" key="1">
    <source>
        <dbReference type="ARBA" id="ARBA00004123"/>
    </source>
</evidence>
<dbReference type="GO" id="GO:0006303">
    <property type="term" value="P:double-strand break repair via nonhomologous end joining"/>
    <property type="evidence" value="ECO:0007669"/>
    <property type="project" value="UniProtKB-ARBA"/>
</dbReference>
<evidence type="ECO:0000313" key="9">
    <source>
        <dbReference type="Proteomes" id="UP000663828"/>
    </source>
</evidence>
<feature type="compositionally biased region" description="Basic residues" evidence="6">
    <location>
        <begin position="27"/>
        <end position="37"/>
    </location>
</feature>